<dbReference type="Pfam" id="PF10282">
    <property type="entry name" value="Lactonase"/>
    <property type="match status" value="1"/>
</dbReference>
<accession>A0ABS2H6N1</accession>
<name>A0ABS2H6N1_9BACL</name>
<dbReference type="InterPro" id="IPR050282">
    <property type="entry name" value="Cycloisomerase_2"/>
</dbReference>
<evidence type="ECO:0000256" key="1">
    <source>
        <dbReference type="ARBA" id="ARBA00005564"/>
    </source>
</evidence>
<comment type="caution">
    <text evidence="3">The sequence shown here is derived from an EMBL/GenBank/DDBJ whole genome shotgun (WGS) entry which is preliminary data.</text>
</comment>
<evidence type="ECO:0000313" key="3">
    <source>
        <dbReference type="EMBL" id="MBM6995138.1"/>
    </source>
</evidence>
<proteinExistence type="inferred from homology"/>
<dbReference type="InterPro" id="IPR015943">
    <property type="entry name" value="WD40/YVTN_repeat-like_dom_sf"/>
</dbReference>
<dbReference type="EMBL" id="JADCNN020000004">
    <property type="protein sequence ID" value="MBM6995138.1"/>
    <property type="molecule type" value="Genomic_DNA"/>
</dbReference>
<keyword evidence="4" id="KW-1185">Reference proteome</keyword>
<feature type="compositionally biased region" description="Basic and acidic residues" evidence="2">
    <location>
        <begin position="142"/>
        <end position="161"/>
    </location>
</feature>
<dbReference type="InterPro" id="IPR019405">
    <property type="entry name" value="Lactonase_7-beta_prop"/>
</dbReference>
<gene>
    <name evidence="3" type="ORF">IM700_005620</name>
</gene>
<evidence type="ECO:0000313" key="4">
    <source>
        <dbReference type="Proteomes" id="UP001516620"/>
    </source>
</evidence>
<dbReference type="Gene3D" id="2.130.10.10">
    <property type="entry name" value="YVTN repeat-like/Quinoprotein amine dehydrogenase"/>
    <property type="match status" value="1"/>
</dbReference>
<dbReference type="InterPro" id="IPR011048">
    <property type="entry name" value="Haem_d1_sf"/>
</dbReference>
<organism evidence="3 4">
    <name type="scientific">Paenibacillus rhizolycopersici</name>
    <dbReference type="NCBI Taxonomy" id="2780073"/>
    <lineage>
        <taxon>Bacteria</taxon>
        <taxon>Bacillati</taxon>
        <taxon>Bacillota</taxon>
        <taxon>Bacilli</taxon>
        <taxon>Bacillales</taxon>
        <taxon>Paenibacillaceae</taxon>
        <taxon>Paenibacillus</taxon>
    </lineage>
</organism>
<reference evidence="3 4" key="1">
    <citation type="submission" date="2021-01" db="EMBL/GenBank/DDBJ databases">
        <title>Paenibacillus sp.nov. isolated from the rhizosphere soil of tomato plant.</title>
        <authorList>
            <person name="Thin K.K."/>
            <person name="Zhang X."/>
            <person name="He S."/>
        </authorList>
    </citation>
    <scope>NUCLEOTIDE SEQUENCE [LARGE SCALE GENOMIC DNA]</scope>
    <source>
        <strain evidence="3 4">DXFW5</strain>
    </source>
</reference>
<dbReference type="PANTHER" id="PTHR30344:SF1">
    <property type="entry name" value="6-PHOSPHOGLUCONOLACTONASE"/>
    <property type="match status" value="1"/>
</dbReference>
<evidence type="ECO:0000256" key="2">
    <source>
        <dbReference type="SAM" id="MobiDB-lite"/>
    </source>
</evidence>
<sequence length="364" mass="39903">MKEDIQLSASQPRLLLFVGSYAETSDPGVYVYEMDSVNGEIRLLDQATGLKNPTFLGVDAEHRKVYAISETTKEGERIGEVIAFDVDAVGKLRELNREVTIRPSSSHIQLDRSCRFAVVSGYHGGNVGLVELQADGSAGRLVDERQHEGQGADPVRQDRPHPHSVAFSPDNRFALVADLGLDRLVVYSFEPETGRLVYQSEASTPPGAGPRHLAFHPNGQWLYSINEVNSSISFFHYDAATGKLALQDTVPTLPAEYTGENTTAEVAISADGRHLYGSNRGHDSLVQFAIDPESGRLTFVEHVSSEGGHPRHFSLTPDGRYLIAANRDDNLLAVFSVEPESGRLTFTDRTVSVSKPVCVKPVWF</sequence>
<dbReference type="PANTHER" id="PTHR30344">
    <property type="entry name" value="6-PHOSPHOGLUCONOLACTONASE-RELATED"/>
    <property type="match status" value="1"/>
</dbReference>
<feature type="region of interest" description="Disordered" evidence="2">
    <location>
        <begin position="142"/>
        <end position="164"/>
    </location>
</feature>
<dbReference type="Proteomes" id="UP001516620">
    <property type="component" value="Unassembled WGS sequence"/>
</dbReference>
<comment type="similarity">
    <text evidence="1">Belongs to the cycloisomerase 2 family.</text>
</comment>
<dbReference type="SUPFAM" id="SSF51004">
    <property type="entry name" value="C-terminal (heme d1) domain of cytochrome cd1-nitrite reductase"/>
    <property type="match status" value="1"/>
</dbReference>
<protein>
    <submittedName>
        <fullName evidence="3">Lactonase family protein</fullName>
    </submittedName>
</protein>